<reference evidence="5 6" key="1">
    <citation type="submission" date="2024-05" db="EMBL/GenBank/DDBJ databases">
        <title>Long read based assembly of the Candida bracarensis genome reveals expanded adhesin content.</title>
        <authorList>
            <person name="Marcet-Houben M."/>
            <person name="Ksiezopolska E."/>
            <person name="Gabaldon T."/>
        </authorList>
    </citation>
    <scope>NUCLEOTIDE SEQUENCE [LARGE SCALE GENOMIC DNA]</scope>
    <source>
        <strain evidence="5 6">CBM6</strain>
    </source>
</reference>
<dbReference type="Pfam" id="PF12895">
    <property type="entry name" value="ANAPC3"/>
    <property type="match status" value="1"/>
</dbReference>
<keyword evidence="6" id="KW-1185">Reference proteome</keyword>
<dbReference type="Pfam" id="PF13181">
    <property type="entry name" value="TPR_8"/>
    <property type="match status" value="1"/>
</dbReference>
<evidence type="ECO:0000256" key="2">
    <source>
        <dbReference type="ARBA" id="ARBA00038210"/>
    </source>
</evidence>
<accession>A0ABR4NRY8</accession>
<comment type="caution">
    <text evidence="5">The sequence shown here is derived from an EMBL/GenBank/DDBJ whole genome shotgun (WGS) entry which is preliminary data.</text>
</comment>
<feature type="repeat" description="TPR" evidence="3">
    <location>
        <begin position="550"/>
        <end position="583"/>
    </location>
</feature>
<evidence type="ECO:0000256" key="1">
    <source>
        <dbReference type="ARBA" id="ARBA00022803"/>
    </source>
</evidence>
<evidence type="ECO:0000313" key="5">
    <source>
        <dbReference type="EMBL" id="KAL3231069.1"/>
    </source>
</evidence>
<gene>
    <name evidence="5" type="ORF">RNJ44_00708</name>
</gene>
<dbReference type="PROSITE" id="PS50005">
    <property type="entry name" value="TPR"/>
    <property type="match status" value="6"/>
</dbReference>
<sequence>MIDSNSHMEEKPNLLGSSKFNIDRVYQLQDVIRVAIDQMSYDTAEFYGELLHAECSLLDRRHYYLPFFEYYYLLALFLNGKPLITLKAAERFIDNNLGACYLYGKCALHLSKHMDKAVTSLLRFINDECDVTDEEANIIGVHLSLPPADPRFKPELIYMPHRPTSATIHCLLGNLYYKLGKTDKSAMHHSKALTFNPYLWESMTALNKMGATIDLKKHNMLLVRKSKILEDELNRNSSSAGSSQNSNISMAATDSSKSRAKPGISGSARVKKTRPYSSNSSLVFTPFKGTNSPPTVKVTNTTSSAFVSGTTPETFPHTLQGRKSLQMYNSIFNHQKNPSSASKTNSTHGGALFSNTANIHSPPGKQTTINSLAKNSNRGKLFSTPPSKLFSSVDNEVYTKRTPHVINNNNTETNEQLGAEDGGVEESDIIQKLESTDPKTFNLSDINYLFALIAKCCSNYDSYKAIRLFHAYVPDYIVKTMPWCLAQLGKLHYEIVNYEMATDYFMRLSDKQQFRVADTEIFSTLLWHLQDHKKLASLADYLMTYYPNKPETWCCVGNYLSLKKDHEEAIQAFEKATKIDPNFAYAYTLQGHEYSSNDSFDAAKKCFRKALSCDPKHYNAYYGMGIYSMKLGRCDEALLYFEKARQIYPINAVLICCCGVALEKLDYQEKALEYYELACSLQPNSNLARFKRANLLYSMGRYNLALQNFEELVKLTPEEPTVHFVLGQLYQIMGRKNEAIREFTVAMNLDPKGNQLILDALEKCHRQE</sequence>
<dbReference type="Proteomes" id="UP001623330">
    <property type="component" value="Unassembled WGS sequence"/>
</dbReference>
<evidence type="ECO:0000256" key="4">
    <source>
        <dbReference type="SAM" id="MobiDB-lite"/>
    </source>
</evidence>
<feature type="repeat" description="TPR" evidence="3">
    <location>
        <begin position="686"/>
        <end position="719"/>
    </location>
</feature>
<feature type="repeat" description="TPR" evidence="3">
    <location>
        <begin position="166"/>
        <end position="199"/>
    </location>
</feature>
<feature type="repeat" description="TPR" evidence="3">
    <location>
        <begin position="618"/>
        <end position="651"/>
    </location>
</feature>
<proteinExistence type="inferred from homology"/>
<organism evidence="5 6">
    <name type="scientific">Nakaseomyces bracarensis</name>
    <dbReference type="NCBI Taxonomy" id="273131"/>
    <lineage>
        <taxon>Eukaryota</taxon>
        <taxon>Fungi</taxon>
        <taxon>Dikarya</taxon>
        <taxon>Ascomycota</taxon>
        <taxon>Saccharomycotina</taxon>
        <taxon>Saccharomycetes</taxon>
        <taxon>Saccharomycetales</taxon>
        <taxon>Saccharomycetaceae</taxon>
        <taxon>Nakaseomyces</taxon>
    </lineage>
</organism>
<evidence type="ECO:0000256" key="3">
    <source>
        <dbReference type="PROSITE-ProRule" id="PRU00339"/>
    </source>
</evidence>
<protein>
    <submittedName>
        <fullName evidence="5">Anaphase-promoting complex subunit CDC27</fullName>
    </submittedName>
</protein>
<dbReference type="SUPFAM" id="SSF48452">
    <property type="entry name" value="TPR-like"/>
    <property type="match status" value="2"/>
</dbReference>
<feature type="compositionally biased region" description="Low complexity" evidence="4">
    <location>
        <begin position="235"/>
        <end position="249"/>
    </location>
</feature>
<keyword evidence="1 3" id="KW-0802">TPR repeat</keyword>
<feature type="region of interest" description="Disordered" evidence="4">
    <location>
        <begin position="234"/>
        <end position="275"/>
    </location>
</feature>
<dbReference type="PANTHER" id="PTHR12558:SF13">
    <property type="entry name" value="CELL DIVISION CYCLE PROTEIN 27 HOMOLOG"/>
    <property type="match status" value="1"/>
</dbReference>
<dbReference type="EMBL" id="JBEVYD010000008">
    <property type="protein sequence ID" value="KAL3231069.1"/>
    <property type="molecule type" value="Genomic_DNA"/>
</dbReference>
<dbReference type="Gene3D" id="1.25.40.10">
    <property type="entry name" value="Tetratricopeptide repeat domain"/>
    <property type="match status" value="4"/>
</dbReference>
<name>A0ABR4NRY8_9SACH</name>
<feature type="repeat" description="TPR" evidence="3">
    <location>
        <begin position="584"/>
        <end position="617"/>
    </location>
</feature>
<evidence type="ECO:0000313" key="6">
    <source>
        <dbReference type="Proteomes" id="UP001623330"/>
    </source>
</evidence>
<dbReference type="Pfam" id="PF13414">
    <property type="entry name" value="TPR_11"/>
    <property type="match status" value="1"/>
</dbReference>
<dbReference type="InterPro" id="IPR011990">
    <property type="entry name" value="TPR-like_helical_dom_sf"/>
</dbReference>
<dbReference type="PANTHER" id="PTHR12558">
    <property type="entry name" value="CELL DIVISION CYCLE 16,23,27"/>
    <property type="match status" value="1"/>
</dbReference>
<dbReference type="SMART" id="SM00028">
    <property type="entry name" value="TPR"/>
    <property type="match status" value="8"/>
</dbReference>
<dbReference type="Pfam" id="PF13432">
    <property type="entry name" value="TPR_16"/>
    <property type="match status" value="1"/>
</dbReference>
<dbReference type="Pfam" id="PF00515">
    <property type="entry name" value="TPR_1"/>
    <property type="match status" value="1"/>
</dbReference>
<comment type="similarity">
    <text evidence="2">Belongs to the APC3/CDC27 family.</text>
</comment>
<dbReference type="InterPro" id="IPR019734">
    <property type="entry name" value="TPR_rpt"/>
</dbReference>
<feature type="repeat" description="TPR" evidence="3">
    <location>
        <begin position="720"/>
        <end position="753"/>
    </location>
</feature>